<reference evidence="1 2" key="1">
    <citation type="journal article" date="2018" name="Nat. Commun.">
        <title>Tailed giant Tupanvirus possesses the most complete translational apparatus of the known virosphere.</title>
        <authorList>
            <person name="Abrahao J."/>
            <person name="Silva L."/>
            <person name="Silva L.S."/>
            <person name="Khalil J.Y.B."/>
            <person name="Rodrigues R."/>
            <person name="Arantes T."/>
            <person name="Assis F."/>
            <person name="Boratto P."/>
            <person name="Andrade M."/>
            <person name="Kroon E.G."/>
            <person name="Ribeiro B."/>
            <person name="Bergier I."/>
            <person name="Seligmann H."/>
            <person name="Ghigo E."/>
            <person name="Colson P."/>
            <person name="Levasseur A."/>
            <person name="Kroemer G."/>
            <person name="Raoult D."/>
            <person name="La Scola B."/>
        </authorList>
    </citation>
    <scope>NUCLEOTIDE SEQUENCE [LARGE SCALE GENOMIC DNA]</scope>
    <source>
        <strain evidence="1">Soda lake</strain>
    </source>
</reference>
<dbReference type="EMBL" id="KY523104">
    <property type="protein sequence ID" value="AUL77503.3"/>
    <property type="molecule type" value="Genomic_DNA"/>
</dbReference>
<name>A0AC59HBR6_9VIRU</name>
<sequence length="149" mass="16070">MKTSALVICMIVFTALIILPLGITSIVLGSISPGECDYEDKMGLDVSQYLLGLGISSVITCVLLIMFYLFLLCEACMPVAAFGIMIISVLNALFGLAWFIVGAVILFRGNLDCIRDGSSHVIYALVLWCISAFQILKDCCGSKSNNDDV</sequence>
<evidence type="ECO:0000313" key="2">
    <source>
        <dbReference type="Proteomes" id="UP000240399"/>
    </source>
</evidence>
<protein>
    <submittedName>
        <fullName evidence="1">ORFan</fullName>
    </submittedName>
</protein>
<dbReference type="Proteomes" id="UP000240399">
    <property type="component" value="Segment"/>
</dbReference>
<organism evidence="1 2">
    <name type="scientific">Tupanvirus soda lake</name>
    <dbReference type="NCBI Taxonomy" id="2126985"/>
    <lineage>
        <taxon>Viruses</taxon>
        <taxon>Varidnaviria</taxon>
        <taxon>Bamfordvirae</taxon>
        <taxon>Nucleocytoviricota</taxon>
        <taxon>Megaviricetes</taxon>
        <taxon>Imitervirales</taxon>
        <taxon>Mimiviridae</taxon>
        <taxon>Megamimivirinae</taxon>
        <taxon>Tupanvirus</taxon>
        <taxon>Tupanvirus salinum</taxon>
    </lineage>
</organism>
<accession>A0AC59HBR6</accession>
<keyword evidence="2" id="KW-1185">Reference proteome</keyword>
<evidence type="ECO:0000313" key="1">
    <source>
        <dbReference type="EMBL" id="AUL77503.3"/>
    </source>
</evidence>
<proteinExistence type="predicted"/>